<name>A0A5N6KQD8_9ROSI</name>
<evidence type="ECO:0000313" key="3">
    <source>
        <dbReference type="Proteomes" id="UP000327013"/>
    </source>
</evidence>
<organism evidence="2 3">
    <name type="scientific">Carpinus fangiana</name>
    <dbReference type="NCBI Taxonomy" id="176857"/>
    <lineage>
        <taxon>Eukaryota</taxon>
        <taxon>Viridiplantae</taxon>
        <taxon>Streptophyta</taxon>
        <taxon>Embryophyta</taxon>
        <taxon>Tracheophyta</taxon>
        <taxon>Spermatophyta</taxon>
        <taxon>Magnoliopsida</taxon>
        <taxon>eudicotyledons</taxon>
        <taxon>Gunneridae</taxon>
        <taxon>Pentapetalae</taxon>
        <taxon>rosids</taxon>
        <taxon>fabids</taxon>
        <taxon>Fagales</taxon>
        <taxon>Betulaceae</taxon>
        <taxon>Carpinus</taxon>
    </lineage>
</organism>
<feature type="compositionally biased region" description="Polar residues" evidence="1">
    <location>
        <begin position="254"/>
        <end position="264"/>
    </location>
</feature>
<protein>
    <submittedName>
        <fullName evidence="2">Uncharacterized protein</fullName>
    </submittedName>
</protein>
<dbReference type="AlphaFoldDB" id="A0A5N6KQD8"/>
<gene>
    <name evidence="2" type="ORF">FH972_021682</name>
</gene>
<feature type="region of interest" description="Disordered" evidence="1">
    <location>
        <begin position="254"/>
        <end position="334"/>
    </location>
</feature>
<comment type="caution">
    <text evidence="2">The sequence shown here is derived from an EMBL/GenBank/DDBJ whole genome shotgun (WGS) entry which is preliminary data.</text>
</comment>
<sequence length="464" mass="50027">MGAGEYTGCEGLLFIQRMSCTSIMKIPRLRGAARVVIAWKPGVRGRRRCCMNVLQHSGALFADGMSRGVRGGAEKRKRARRRDDDAARTFCSASWRREADRSRARGRGSAHRTALTAAVAAKSITLLSLTTHTYTHTHTLSLSLTASAAAGAHANGPIAGLVTGQSFFCRRCAEASHGARLHVAESNVRIACLSSPASPRLTGTITSWHGAPCRPVAFCPWRAVLLPRLQATTGLNGGWRPFGSSVMTRSLSLAESHPTRTTAHVPTLISRRSDDHLRHSLTPKRLAANEALSPDTCERVEERRNEQNNCRGEQAGRTSGDQCQPLHNAHNQVDGGAHVVGLKAADEGVELGRSRADAQQQRDLDEEDDGRACPAAVYGSTVARGSRAGLTREAGVVVVCSIVACCVFEEVPGGMSTRRVDQGPSELDEIKTMLFGSLSRWRILAIRYARCEVCQGARRGFSDG</sequence>
<accession>A0A5N6KQD8</accession>
<proteinExistence type="predicted"/>
<reference evidence="2 3" key="1">
    <citation type="submission" date="2019-06" db="EMBL/GenBank/DDBJ databases">
        <title>A chromosomal-level reference genome of Carpinus fangiana (Coryloideae, Betulaceae).</title>
        <authorList>
            <person name="Yang X."/>
            <person name="Wang Z."/>
            <person name="Zhang L."/>
            <person name="Hao G."/>
            <person name="Liu J."/>
            <person name="Yang Y."/>
        </authorList>
    </citation>
    <scope>NUCLEOTIDE SEQUENCE [LARGE SCALE GENOMIC DNA]</scope>
    <source>
        <strain evidence="2">Cfa_2016G</strain>
        <tissue evidence="2">Leaf</tissue>
    </source>
</reference>
<dbReference type="Proteomes" id="UP000327013">
    <property type="component" value="Unassembled WGS sequence"/>
</dbReference>
<evidence type="ECO:0000256" key="1">
    <source>
        <dbReference type="SAM" id="MobiDB-lite"/>
    </source>
</evidence>
<feature type="compositionally biased region" description="Basic and acidic residues" evidence="1">
    <location>
        <begin position="351"/>
        <end position="363"/>
    </location>
</feature>
<evidence type="ECO:0000313" key="2">
    <source>
        <dbReference type="EMBL" id="KAB8338737.1"/>
    </source>
</evidence>
<feature type="compositionally biased region" description="Basic and acidic residues" evidence="1">
    <location>
        <begin position="296"/>
        <end position="306"/>
    </location>
</feature>
<dbReference type="EMBL" id="VIBQ01000010">
    <property type="protein sequence ID" value="KAB8338737.1"/>
    <property type="molecule type" value="Genomic_DNA"/>
</dbReference>
<keyword evidence="3" id="KW-1185">Reference proteome</keyword>
<feature type="region of interest" description="Disordered" evidence="1">
    <location>
        <begin position="351"/>
        <end position="371"/>
    </location>
</feature>